<feature type="domain" description="GST C-terminal" evidence="6">
    <location>
        <begin position="62"/>
        <end position="173"/>
    </location>
</feature>
<dbReference type="Proteomes" id="UP000887574">
    <property type="component" value="Unplaced"/>
</dbReference>
<evidence type="ECO:0000313" key="7">
    <source>
        <dbReference type="Proteomes" id="UP000887574"/>
    </source>
</evidence>
<dbReference type="EC" id="2.5.1.18" evidence="1"/>
<dbReference type="CDD" id="cd03039">
    <property type="entry name" value="GST_N_Sigma_like"/>
    <property type="match status" value="1"/>
</dbReference>
<dbReference type="Gene3D" id="1.20.1050.10">
    <property type="match status" value="1"/>
</dbReference>
<protein>
    <recommendedName>
        <fullName evidence="1">glutathione transferase</fullName>
        <ecNumber evidence="1">2.5.1.18</ecNumber>
    </recommendedName>
</protein>
<dbReference type="SUPFAM" id="SSF47616">
    <property type="entry name" value="GST C-terminal domain-like"/>
    <property type="match status" value="1"/>
</dbReference>
<dbReference type="PANTHER" id="PTHR11571">
    <property type="entry name" value="GLUTATHIONE S-TRANSFERASE"/>
    <property type="match status" value="1"/>
</dbReference>
<dbReference type="GO" id="GO:0006749">
    <property type="term" value="P:glutathione metabolic process"/>
    <property type="evidence" value="ECO:0007669"/>
    <property type="project" value="TreeGrafter"/>
</dbReference>
<dbReference type="InterPro" id="IPR004045">
    <property type="entry name" value="Glutathione_S-Trfase_N"/>
</dbReference>
<accession>A0A915CW15</accession>
<dbReference type="PROSITE" id="PS50404">
    <property type="entry name" value="GST_NTER"/>
    <property type="match status" value="1"/>
</dbReference>
<proteinExistence type="inferred from homology"/>
<name>A0A915CW15_9BILA</name>
<dbReference type="GO" id="GO:0004364">
    <property type="term" value="F:glutathione transferase activity"/>
    <property type="evidence" value="ECO:0007669"/>
    <property type="project" value="UniProtKB-EC"/>
</dbReference>
<dbReference type="InterPro" id="IPR010987">
    <property type="entry name" value="Glutathione-S-Trfase_C-like"/>
</dbReference>
<feature type="domain" description="GST N-terminal" evidence="5">
    <location>
        <begin position="1"/>
        <end position="60"/>
    </location>
</feature>
<dbReference type="InterPro" id="IPR036282">
    <property type="entry name" value="Glutathione-S-Trfase_C_sf"/>
</dbReference>
<dbReference type="SUPFAM" id="SSF52833">
    <property type="entry name" value="Thioredoxin-like"/>
    <property type="match status" value="1"/>
</dbReference>
<dbReference type="PROSITE" id="PS50405">
    <property type="entry name" value="GST_CTER"/>
    <property type="match status" value="1"/>
</dbReference>
<dbReference type="Pfam" id="PF02798">
    <property type="entry name" value="GST_N"/>
    <property type="match status" value="1"/>
</dbReference>
<dbReference type="WBParaSite" id="jg1326">
    <property type="protein sequence ID" value="jg1326"/>
    <property type="gene ID" value="jg1326"/>
</dbReference>
<dbReference type="InterPro" id="IPR040079">
    <property type="entry name" value="Glutathione_S-Trfase"/>
</dbReference>
<evidence type="ECO:0000259" key="5">
    <source>
        <dbReference type="PROSITE" id="PS50404"/>
    </source>
</evidence>
<dbReference type="Gene3D" id="3.40.30.10">
    <property type="entry name" value="Glutaredoxin"/>
    <property type="match status" value="1"/>
</dbReference>
<dbReference type="Pfam" id="PF14497">
    <property type="entry name" value="GST_C_3"/>
    <property type="match status" value="1"/>
</dbReference>
<dbReference type="InterPro" id="IPR004046">
    <property type="entry name" value="GST_C"/>
</dbReference>
<keyword evidence="7" id="KW-1185">Reference proteome</keyword>
<dbReference type="InterPro" id="IPR050213">
    <property type="entry name" value="GST_superfamily"/>
</dbReference>
<dbReference type="InterPro" id="IPR036249">
    <property type="entry name" value="Thioredoxin-like_sf"/>
</dbReference>
<evidence type="ECO:0000259" key="6">
    <source>
        <dbReference type="PROSITE" id="PS50405"/>
    </source>
</evidence>
<evidence type="ECO:0000256" key="4">
    <source>
        <dbReference type="ARBA" id="ARBA00047960"/>
    </source>
</evidence>
<sequence>MIFHYAKIPFEDVRISQDSWPDIKSSTRFGKLPELEVNGKKLAQSMAIGRYLGEKFGLGGSDEWQKQKTDEMGDLLKDFTQELSIYIGVALGMRDGDKTSLRKEIYLPTVNRYLPIFEQQIINSGSGFLTEMVTWVDFFVEEYLTTLHNIEKNVFKNIRIWQNLWTECSACPN</sequence>
<comment type="similarity">
    <text evidence="3">Belongs to the GST superfamily. Sigma family.</text>
</comment>
<dbReference type="PANTHER" id="PTHR11571:SF224">
    <property type="entry name" value="HEMATOPOIETIC PROSTAGLANDIN D SYNTHASE"/>
    <property type="match status" value="1"/>
</dbReference>
<reference evidence="8" key="1">
    <citation type="submission" date="2022-11" db="UniProtKB">
        <authorList>
            <consortium name="WormBaseParasite"/>
        </authorList>
    </citation>
    <scope>IDENTIFICATION</scope>
</reference>
<dbReference type="CDD" id="cd03192">
    <property type="entry name" value="GST_C_Sigma_like"/>
    <property type="match status" value="1"/>
</dbReference>
<dbReference type="SFLD" id="SFLDS00019">
    <property type="entry name" value="Glutathione_Transferase_(cytos"/>
    <property type="match status" value="1"/>
</dbReference>
<evidence type="ECO:0000256" key="1">
    <source>
        <dbReference type="ARBA" id="ARBA00012452"/>
    </source>
</evidence>
<evidence type="ECO:0000256" key="2">
    <source>
        <dbReference type="ARBA" id="ARBA00022679"/>
    </source>
</evidence>
<dbReference type="AlphaFoldDB" id="A0A915CW15"/>
<comment type="catalytic activity">
    <reaction evidence="4">
        <text>RX + glutathione = an S-substituted glutathione + a halide anion + H(+)</text>
        <dbReference type="Rhea" id="RHEA:16437"/>
        <dbReference type="ChEBI" id="CHEBI:15378"/>
        <dbReference type="ChEBI" id="CHEBI:16042"/>
        <dbReference type="ChEBI" id="CHEBI:17792"/>
        <dbReference type="ChEBI" id="CHEBI:57925"/>
        <dbReference type="ChEBI" id="CHEBI:90779"/>
        <dbReference type="EC" id="2.5.1.18"/>
    </reaction>
</comment>
<evidence type="ECO:0000313" key="8">
    <source>
        <dbReference type="WBParaSite" id="jg1326"/>
    </source>
</evidence>
<keyword evidence="2" id="KW-0808">Transferase</keyword>
<organism evidence="7 8">
    <name type="scientific">Ditylenchus dipsaci</name>
    <dbReference type="NCBI Taxonomy" id="166011"/>
    <lineage>
        <taxon>Eukaryota</taxon>
        <taxon>Metazoa</taxon>
        <taxon>Ecdysozoa</taxon>
        <taxon>Nematoda</taxon>
        <taxon>Chromadorea</taxon>
        <taxon>Rhabditida</taxon>
        <taxon>Tylenchina</taxon>
        <taxon>Tylenchomorpha</taxon>
        <taxon>Sphaerularioidea</taxon>
        <taxon>Anguinidae</taxon>
        <taxon>Anguininae</taxon>
        <taxon>Ditylenchus</taxon>
    </lineage>
</organism>
<evidence type="ECO:0000256" key="3">
    <source>
        <dbReference type="ARBA" id="ARBA00038317"/>
    </source>
</evidence>